<protein>
    <submittedName>
        <fullName evidence="2">Uncharacterized protein</fullName>
    </submittedName>
</protein>
<gene>
    <name evidence="2" type="primary">LOC109120357</name>
</gene>
<name>K4C1F0_SOLLC</name>
<dbReference type="Gene3D" id="2.60.40.790">
    <property type="match status" value="1"/>
</dbReference>
<dbReference type="AlphaFoldDB" id="K4C1F0"/>
<organism evidence="2">
    <name type="scientific">Solanum lycopersicum</name>
    <name type="common">Tomato</name>
    <name type="synonym">Lycopersicon esculentum</name>
    <dbReference type="NCBI Taxonomy" id="4081"/>
    <lineage>
        <taxon>Eukaryota</taxon>
        <taxon>Viridiplantae</taxon>
        <taxon>Streptophyta</taxon>
        <taxon>Embryophyta</taxon>
        <taxon>Tracheophyta</taxon>
        <taxon>Spermatophyta</taxon>
        <taxon>Magnoliopsida</taxon>
        <taxon>eudicotyledons</taxon>
        <taxon>Gunneridae</taxon>
        <taxon>Pentapetalae</taxon>
        <taxon>asterids</taxon>
        <taxon>lamiids</taxon>
        <taxon>Solanales</taxon>
        <taxon>Solanaceae</taxon>
        <taxon>Solanoideae</taxon>
        <taxon>Solaneae</taxon>
        <taxon>Solanum</taxon>
        <taxon>Solanum subgen. Lycopersicon</taxon>
    </lineage>
</organism>
<feature type="region of interest" description="Disordered" evidence="1">
    <location>
        <begin position="1"/>
        <end position="57"/>
    </location>
</feature>
<dbReference type="SUPFAM" id="SSF49764">
    <property type="entry name" value="HSP20-like chaperones"/>
    <property type="match status" value="1"/>
</dbReference>
<dbReference type="HOGENOM" id="CLU_2162838_0_0_1"/>
<dbReference type="OrthoDB" id="416217at2759"/>
<dbReference type="InParanoid" id="K4C1F0"/>
<reference evidence="2" key="1">
    <citation type="journal article" date="2012" name="Nature">
        <title>The tomato genome sequence provides insights into fleshy fruit evolution.</title>
        <authorList>
            <consortium name="Tomato Genome Consortium"/>
        </authorList>
    </citation>
    <scope>NUCLEOTIDE SEQUENCE [LARGE SCALE GENOMIC DNA]</scope>
    <source>
        <strain evidence="2">cv. Heinz 1706</strain>
    </source>
</reference>
<proteinExistence type="predicted"/>
<dbReference type="PaxDb" id="4081-Solyc05g051190.1.1"/>
<dbReference type="STRING" id="4081.K4C1F0"/>
<feature type="region of interest" description="Disordered" evidence="1">
    <location>
        <begin position="73"/>
        <end position="96"/>
    </location>
</feature>
<dbReference type="PhylomeDB" id="K4C1F0"/>
<evidence type="ECO:0000313" key="2">
    <source>
        <dbReference type="EnsemblPlants" id="Solyc05g051190.1.1"/>
    </source>
</evidence>
<dbReference type="InterPro" id="IPR037898">
    <property type="entry name" value="NudC_fam"/>
</dbReference>
<evidence type="ECO:0000313" key="3">
    <source>
        <dbReference type="Proteomes" id="UP000004994"/>
    </source>
</evidence>
<dbReference type="PANTHER" id="PTHR12356">
    <property type="entry name" value="NUCLEAR MOVEMENT PROTEIN NUDC"/>
    <property type="match status" value="1"/>
</dbReference>
<accession>K4C1F0</accession>
<sequence length="111" mass="12678">MAILTDYQEENQEQTMEIIEKEQENSSTLAPKEEEITSSTPKEEKLEPNTSNGLDMENYSWGQSLQEVTTNVPVPQGTKSRFNNCGNQGQYSQSWTKKPTTNIRWLIFQGS</sequence>
<dbReference type="EnsemblPlants" id="Solyc05g051190.1.1">
    <property type="protein sequence ID" value="Solyc05g051190.1.1"/>
    <property type="gene ID" value="Solyc05g051190.1"/>
</dbReference>
<dbReference type="InterPro" id="IPR008978">
    <property type="entry name" value="HSP20-like_chaperone"/>
</dbReference>
<reference evidence="2" key="2">
    <citation type="submission" date="2015-06" db="UniProtKB">
        <authorList>
            <consortium name="EnsemblPlants"/>
        </authorList>
    </citation>
    <scope>IDENTIFICATION</scope>
    <source>
        <strain evidence="2">cv. Heinz 1706</strain>
    </source>
</reference>
<dbReference type="eggNOG" id="KOG2265">
    <property type="taxonomic scope" value="Eukaryota"/>
</dbReference>
<keyword evidence="3" id="KW-1185">Reference proteome</keyword>
<dbReference type="PANTHER" id="PTHR12356:SF22">
    <property type="entry name" value="PROTEIN BOBBER 2-LIKE"/>
    <property type="match status" value="1"/>
</dbReference>
<dbReference type="Proteomes" id="UP000004994">
    <property type="component" value="Chromosome 5"/>
</dbReference>
<evidence type="ECO:0000256" key="1">
    <source>
        <dbReference type="SAM" id="MobiDB-lite"/>
    </source>
</evidence>
<dbReference type="Gramene" id="Solyc05g051190.1.1">
    <property type="protein sequence ID" value="Solyc05g051190.1.1"/>
    <property type="gene ID" value="Solyc05g051190.1"/>
</dbReference>
<feature type="compositionally biased region" description="Basic and acidic residues" evidence="1">
    <location>
        <begin position="31"/>
        <end position="47"/>
    </location>
</feature>